<dbReference type="GO" id="GO:0051536">
    <property type="term" value="F:iron-sulfur cluster binding"/>
    <property type="evidence" value="ECO:0007669"/>
    <property type="project" value="UniProtKB-KW"/>
</dbReference>
<keyword evidence="9" id="KW-1185">Reference proteome</keyword>
<dbReference type="Pfam" id="PF04230">
    <property type="entry name" value="PS_pyruv_trans"/>
    <property type="match status" value="1"/>
</dbReference>
<evidence type="ECO:0000256" key="3">
    <source>
        <dbReference type="ARBA" id="ARBA00022723"/>
    </source>
</evidence>
<evidence type="ECO:0008006" key="10">
    <source>
        <dbReference type="Google" id="ProtNLM"/>
    </source>
</evidence>
<dbReference type="KEGG" id="marq:MARGE09_P2532"/>
<dbReference type="Pfam" id="PF04055">
    <property type="entry name" value="Radical_SAM"/>
    <property type="match status" value="1"/>
</dbReference>
<dbReference type="CDD" id="cd01335">
    <property type="entry name" value="Radical_SAM"/>
    <property type="match status" value="1"/>
</dbReference>
<dbReference type="InterPro" id="IPR013785">
    <property type="entry name" value="Aldolase_TIM"/>
</dbReference>
<sequence>MKLSKLYRVANNCVRQSKPKLEKPKVIQFPVIDICNSRCQMCRIWENKQSTDITVDELKLGLNNELFSEVEAIGFNGGEPTLRSDLIDMVRVVVECLPALKHVSLITNAFKYKQVIEQIDGMASVIKQKNINFDVMVSLDGFESVHDAVRGRDGNFENAKHVIRHIMQSKLVDNVRIGCTVIRENVLHLAPLLDFCIENKVYIKYRLGIPHQRLYTQNLLDPYALTFEEKYEFVEFLEGLISNYETSVQQNFFYRSLIDQVIYDEPRQAGCDWQHRGATITAKGELAYCAVESKALMSNISDGDANKVYFKNEGHLNEIIKTKCDSCHHDYVGLPPAAEYRRQLFARLNNKFHIKSLIRKAPFFDNIDKLRQSKAFNFSLSYYRSSIEGSLNAKDSVEQSVLICGWYGTETLGDKAILGGVIESLQASLGQNIKIVLVAINPYISHMTKLQMPELKSANVVGLEEGVRLAGSCGYCVFGGGPLMAINELAPMQVIFENAKKHGRKTIVAGCGVGPLGENFHNESIRQILLLSDIRIYRDNKSQDYAKTLGVPIQEGEVAEDPAFTWLTKPHSSVISNAQYVDKKVILLGLRDFPYKEYARHLPEHECLAIKSRYENVIVCALQTIVGLHPDVIIRPLPMCTNHFGSDDRWFYRKLFRSASDLKSVLDLSLLGPELPPQEYLAAFENCSVLLAMRFHSLVFGVAKGANCLALDYTLGKGKVKSLAERFNVPVMSLQDLNADDVVDQINLFLESKTREPLVRDQLSFIGVLTKQLTNRK</sequence>
<keyword evidence="3" id="KW-0479">Metal-binding</keyword>
<dbReference type="InterPro" id="IPR007197">
    <property type="entry name" value="rSAM"/>
</dbReference>
<feature type="domain" description="Radical SAM core" evidence="6">
    <location>
        <begin position="31"/>
        <end position="195"/>
    </location>
</feature>
<accession>A0AAN1WIP4</accession>
<organism evidence="8 9">
    <name type="scientific">Marinagarivorans cellulosilyticus</name>
    <dbReference type="NCBI Taxonomy" id="2721545"/>
    <lineage>
        <taxon>Bacteria</taxon>
        <taxon>Pseudomonadati</taxon>
        <taxon>Pseudomonadota</taxon>
        <taxon>Gammaproteobacteria</taxon>
        <taxon>Cellvibrionales</taxon>
        <taxon>Cellvibrionaceae</taxon>
        <taxon>Marinagarivorans</taxon>
    </lineage>
</organism>
<evidence type="ECO:0000256" key="4">
    <source>
        <dbReference type="ARBA" id="ARBA00023004"/>
    </source>
</evidence>
<dbReference type="InterPro" id="IPR050377">
    <property type="entry name" value="Radical_SAM_PqqE_MftC-like"/>
</dbReference>
<dbReference type="GO" id="GO:0046872">
    <property type="term" value="F:metal ion binding"/>
    <property type="evidence" value="ECO:0007669"/>
    <property type="project" value="UniProtKB-KW"/>
</dbReference>
<dbReference type="PANTHER" id="PTHR11228:SF7">
    <property type="entry name" value="PQQA PEPTIDE CYCLASE"/>
    <property type="match status" value="1"/>
</dbReference>
<evidence type="ECO:0000313" key="9">
    <source>
        <dbReference type="Proteomes" id="UP001320119"/>
    </source>
</evidence>
<gene>
    <name evidence="8" type="ORF">MARGE09_P2532</name>
</gene>
<comment type="cofactor">
    <cofactor evidence="1">
        <name>[4Fe-4S] cluster</name>
        <dbReference type="ChEBI" id="CHEBI:49883"/>
    </cofactor>
</comment>
<evidence type="ECO:0000259" key="7">
    <source>
        <dbReference type="Pfam" id="PF04230"/>
    </source>
</evidence>
<evidence type="ECO:0000256" key="2">
    <source>
        <dbReference type="ARBA" id="ARBA00022691"/>
    </source>
</evidence>
<dbReference type="Proteomes" id="UP001320119">
    <property type="component" value="Chromosome"/>
</dbReference>
<dbReference type="InterPro" id="IPR058240">
    <property type="entry name" value="rSAM_sf"/>
</dbReference>
<dbReference type="AlphaFoldDB" id="A0AAN1WIP4"/>
<keyword evidence="4" id="KW-0408">Iron</keyword>
<protein>
    <recommendedName>
        <fullName evidence="10">Radical SAM core domain-containing protein</fullName>
    </recommendedName>
</protein>
<evidence type="ECO:0000256" key="5">
    <source>
        <dbReference type="ARBA" id="ARBA00023014"/>
    </source>
</evidence>
<dbReference type="SFLD" id="SFLDG01067">
    <property type="entry name" value="SPASM/twitch_domain_containing"/>
    <property type="match status" value="1"/>
</dbReference>
<name>A0AAN1WIP4_9GAMM</name>
<dbReference type="InterPro" id="IPR007345">
    <property type="entry name" value="Polysacch_pyruvyl_Trfase"/>
</dbReference>
<proteinExistence type="predicted"/>
<dbReference type="Gene3D" id="3.20.20.70">
    <property type="entry name" value="Aldolase class I"/>
    <property type="match status" value="1"/>
</dbReference>
<keyword evidence="2" id="KW-0949">S-adenosyl-L-methionine</keyword>
<dbReference type="SFLD" id="SFLDS00029">
    <property type="entry name" value="Radical_SAM"/>
    <property type="match status" value="1"/>
</dbReference>
<reference evidence="8 9" key="1">
    <citation type="journal article" date="2022" name="IScience">
        <title>An ultrasensitive nanofiber-based assay for enzymatic hydrolysis and deep-sea microbial degradation of cellulose.</title>
        <authorList>
            <person name="Tsudome M."/>
            <person name="Tachioka M."/>
            <person name="Miyazaki M."/>
            <person name="Uchimura K."/>
            <person name="Tsuda M."/>
            <person name="Takaki Y."/>
            <person name="Deguchi S."/>
        </authorList>
    </citation>
    <scope>NUCLEOTIDE SEQUENCE [LARGE SCALE GENOMIC DNA]</scope>
    <source>
        <strain evidence="8 9">GE09</strain>
    </source>
</reference>
<dbReference type="GO" id="GO:0003824">
    <property type="term" value="F:catalytic activity"/>
    <property type="evidence" value="ECO:0007669"/>
    <property type="project" value="InterPro"/>
</dbReference>
<dbReference type="SUPFAM" id="SSF102114">
    <property type="entry name" value="Radical SAM enzymes"/>
    <property type="match status" value="1"/>
</dbReference>
<evidence type="ECO:0000256" key="1">
    <source>
        <dbReference type="ARBA" id="ARBA00001966"/>
    </source>
</evidence>
<keyword evidence="5" id="KW-0411">Iron-sulfur</keyword>
<feature type="domain" description="Polysaccharide pyruvyl transferase" evidence="7">
    <location>
        <begin position="476"/>
        <end position="713"/>
    </location>
</feature>
<evidence type="ECO:0000313" key="8">
    <source>
        <dbReference type="EMBL" id="BCD98331.1"/>
    </source>
</evidence>
<evidence type="ECO:0000259" key="6">
    <source>
        <dbReference type="Pfam" id="PF04055"/>
    </source>
</evidence>
<dbReference type="EMBL" id="AP023086">
    <property type="protein sequence ID" value="BCD98331.1"/>
    <property type="molecule type" value="Genomic_DNA"/>
</dbReference>
<dbReference type="RefSeq" id="WP_236987369.1">
    <property type="nucleotide sequence ID" value="NZ_AP023086.1"/>
</dbReference>
<dbReference type="PANTHER" id="PTHR11228">
    <property type="entry name" value="RADICAL SAM DOMAIN PROTEIN"/>
    <property type="match status" value="1"/>
</dbReference>